<dbReference type="GO" id="GO:0004553">
    <property type="term" value="F:hydrolase activity, hydrolyzing O-glycosyl compounds"/>
    <property type="evidence" value="ECO:0007669"/>
    <property type="project" value="InterPro"/>
</dbReference>
<dbReference type="InterPro" id="IPR013320">
    <property type="entry name" value="ConA-like_dom_sf"/>
</dbReference>
<evidence type="ECO:0000259" key="3">
    <source>
        <dbReference type="PROSITE" id="PS51762"/>
    </source>
</evidence>
<evidence type="ECO:0000313" key="5">
    <source>
        <dbReference type="Proteomes" id="UP000346198"/>
    </source>
</evidence>
<feature type="domain" description="GH16" evidence="3">
    <location>
        <begin position="480"/>
        <end position="743"/>
    </location>
</feature>
<feature type="signal peptide" evidence="2">
    <location>
        <begin position="1"/>
        <end position="23"/>
    </location>
</feature>
<evidence type="ECO:0000256" key="2">
    <source>
        <dbReference type="SAM" id="SignalP"/>
    </source>
</evidence>
<keyword evidence="5" id="KW-1185">Reference proteome</keyword>
<dbReference type="InterPro" id="IPR050546">
    <property type="entry name" value="Glycosyl_Hydrlase_16"/>
</dbReference>
<dbReference type="SUPFAM" id="SSF49899">
    <property type="entry name" value="Concanavalin A-like lectins/glucanases"/>
    <property type="match status" value="1"/>
</dbReference>
<evidence type="ECO:0000256" key="1">
    <source>
        <dbReference type="ARBA" id="ARBA00006865"/>
    </source>
</evidence>
<sequence>MKRKILMILVCWLAGICGMQALAALDSNVLTAFYGCSGGANDYVASGIEGAVFLDKAFQLNANAGSTDGTFGGASAGASIAYGAYEVRIGTDPINAPNQQVGFEIVNKTGGPLRLDSISFDYVPYWADSPQTVELLYTSGDLIGTTNDTVVLSVSGLVHLGANKGDFDDFDWSLSGLPDPVLANGGTAVFALQASDATGIWASGGFDNIAILGSPSDAIVCAAGSAAETLVGVNVLNGDFDTPDISGDINFANEPYWVNIGTGNDASVFLKENETFDGTRNAIIAESATRIPGLDTGYPLAEGDTFSICYHWRDSWQWADASDQILLRLFVTHDDTVGGTQTNLISSLSGYSTANGSYELVCLKNFYTADAAVAGKTLFVAFDTLDGNGAADGFARLDNVELTVVTSRQPDPVVASVSTDTMHLTWDSFTGNSYMVQQSTNLLSDWTSLQCVIPATNGLQDYAAPIRSNSAAYFRVCKTDRFVDSSTPEDAQPNLASPTGDEWSLDFSDEFSTFDTTKWVKSVSSSSRAARPAQGIADWWWRADHVAISNGTLALKISKYDSDTMYCGAVESRNLYETAYGFLEARINCSPIEKGAHTAFWLQGHHTSNVNDSGADGCEVDIFESPYGNGGIDPQDQECQTALHWDGYGADTQGATLHWNAEDVYTDYHTFGVHWTPGWLDFYYDGVLVWTYDNNTHAKPGGVPQIAEWLWLSTGASFGDGNFQTETYPSYSFVDYVRVWKSN</sequence>
<name>A0A6C2UP75_9BACT</name>
<comment type="similarity">
    <text evidence="1">Belongs to the glycosyl hydrolase 16 family.</text>
</comment>
<evidence type="ECO:0000313" key="4">
    <source>
        <dbReference type="EMBL" id="VGO22082.1"/>
    </source>
</evidence>
<dbReference type="PROSITE" id="PS51762">
    <property type="entry name" value="GH16_2"/>
    <property type="match status" value="1"/>
</dbReference>
<proteinExistence type="inferred from homology"/>
<dbReference type="EMBL" id="CAAHFH010000002">
    <property type="protein sequence ID" value="VGO22082.1"/>
    <property type="molecule type" value="Genomic_DNA"/>
</dbReference>
<accession>A0A6C2UP75</accession>
<dbReference type="PANTHER" id="PTHR10963">
    <property type="entry name" value="GLYCOSYL HYDROLASE-RELATED"/>
    <property type="match status" value="1"/>
</dbReference>
<gene>
    <name evidence="4" type="primary">cgkA_1</name>
    <name evidence="4" type="ORF">SCARR_04163</name>
</gene>
<dbReference type="RefSeq" id="WP_168433481.1">
    <property type="nucleotide sequence ID" value="NZ_CAAHFH010000002.1"/>
</dbReference>
<feature type="chain" id="PRO_5025468510" evidence="2">
    <location>
        <begin position="24"/>
        <end position="743"/>
    </location>
</feature>
<dbReference type="CDD" id="cd08023">
    <property type="entry name" value="GH16_laminarinase_like"/>
    <property type="match status" value="1"/>
</dbReference>
<organism evidence="4 5">
    <name type="scientific">Pontiella sulfatireligans</name>
    <dbReference type="NCBI Taxonomy" id="2750658"/>
    <lineage>
        <taxon>Bacteria</taxon>
        <taxon>Pseudomonadati</taxon>
        <taxon>Kiritimatiellota</taxon>
        <taxon>Kiritimatiellia</taxon>
        <taxon>Kiritimatiellales</taxon>
        <taxon>Pontiellaceae</taxon>
        <taxon>Pontiella</taxon>
    </lineage>
</organism>
<dbReference type="GO" id="GO:0005975">
    <property type="term" value="P:carbohydrate metabolic process"/>
    <property type="evidence" value="ECO:0007669"/>
    <property type="project" value="InterPro"/>
</dbReference>
<dbReference type="InterPro" id="IPR000757">
    <property type="entry name" value="Beta-glucanase-like"/>
</dbReference>
<dbReference type="AlphaFoldDB" id="A0A6C2UP75"/>
<dbReference type="Gene3D" id="2.60.120.200">
    <property type="match status" value="1"/>
</dbReference>
<dbReference type="PANTHER" id="PTHR10963:SF55">
    <property type="entry name" value="GLYCOSIDE HYDROLASE FAMILY 16 PROTEIN"/>
    <property type="match status" value="1"/>
</dbReference>
<keyword evidence="2" id="KW-0732">Signal</keyword>
<dbReference type="Proteomes" id="UP000346198">
    <property type="component" value="Unassembled WGS sequence"/>
</dbReference>
<reference evidence="4 5" key="1">
    <citation type="submission" date="2019-04" db="EMBL/GenBank/DDBJ databases">
        <authorList>
            <person name="Van Vliet M D."/>
        </authorList>
    </citation>
    <scope>NUCLEOTIDE SEQUENCE [LARGE SCALE GENOMIC DNA]</scope>
    <source>
        <strain evidence="4 5">F21</strain>
    </source>
</reference>
<protein>
    <submittedName>
        <fullName evidence="4">Kappa-carrageenase</fullName>
    </submittedName>
</protein>
<dbReference type="Pfam" id="PF00722">
    <property type="entry name" value="Glyco_hydro_16"/>
    <property type="match status" value="1"/>
</dbReference>